<keyword evidence="10 11" id="KW-0813">Transport</keyword>
<evidence type="ECO:0000256" key="10">
    <source>
        <dbReference type="HAMAP-Rule" id="MF_02078"/>
    </source>
</evidence>
<dbReference type="RefSeq" id="WP_063139861.1">
    <property type="nucleotide sequence ID" value="NZ_CP012331.1"/>
</dbReference>
<protein>
    <recommendedName>
        <fullName evidence="10">Probable lipid II flippase MurJ</fullName>
    </recommendedName>
</protein>
<comment type="subcellular location">
    <subcellularLocation>
        <location evidence="10">Cell inner membrane</location>
        <topology evidence="10">Multi-pass membrane protein</topology>
    </subcellularLocation>
    <subcellularLocation>
        <location evidence="1">Cell membrane</location>
        <topology evidence="1">Multi-pass membrane protein</topology>
    </subcellularLocation>
</comment>
<dbReference type="Proteomes" id="UP001107961">
    <property type="component" value="Unassembled WGS sequence"/>
</dbReference>
<feature type="transmembrane region" description="Helical" evidence="10">
    <location>
        <begin position="498"/>
        <end position="521"/>
    </location>
</feature>
<keyword evidence="5 10" id="KW-0573">Peptidoglycan synthesis</keyword>
<evidence type="ECO:0000256" key="8">
    <source>
        <dbReference type="ARBA" id="ARBA00060041"/>
    </source>
</evidence>
<dbReference type="GO" id="GO:0015648">
    <property type="term" value="F:lipid-linked peptidoglycan transporter activity"/>
    <property type="evidence" value="ECO:0007669"/>
    <property type="project" value="UniProtKB-UniRule"/>
</dbReference>
<keyword evidence="10 11" id="KW-0961">Cell wall biogenesis/degradation</keyword>
<dbReference type="KEGG" id="axe:P40_17925"/>
<feature type="transmembrane region" description="Helical" evidence="10">
    <location>
        <begin position="109"/>
        <end position="132"/>
    </location>
</feature>
<feature type="transmembrane region" description="Helical" evidence="10">
    <location>
        <begin position="207"/>
        <end position="228"/>
    </location>
</feature>
<dbReference type="CDD" id="cd13123">
    <property type="entry name" value="MATE_MurJ_like"/>
    <property type="match status" value="1"/>
</dbReference>
<dbReference type="PRINTS" id="PR01806">
    <property type="entry name" value="VIRFACTRMVIN"/>
</dbReference>
<dbReference type="PANTHER" id="PTHR47019:SF1">
    <property type="entry name" value="LIPID II FLIPPASE MURJ"/>
    <property type="match status" value="1"/>
</dbReference>
<comment type="caution">
    <text evidence="12">The sequence shown here is derived from an EMBL/GenBank/DDBJ whole genome shotgun (WGS) entry which is preliminary data.</text>
</comment>
<keyword evidence="10" id="KW-0997">Cell inner membrane</keyword>
<evidence type="ECO:0000256" key="6">
    <source>
        <dbReference type="ARBA" id="ARBA00022989"/>
    </source>
</evidence>
<feature type="transmembrane region" description="Helical" evidence="10">
    <location>
        <begin position="461"/>
        <end position="483"/>
    </location>
</feature>
<evidence type="ECO:0000256" key="4">
    <source>
        <dbReference type="ARBA" id="ARBA00022960"/>
    </source>
</evidence>
<dbReference type="GO" id="GO:0071555">
    <property type="term" value="P:cell wall organization"/>
    <property type="evidence" value="ECO:0007669"/>
    <property type="project" value="UniProtKB-UniRule"/>
</dbReference>
<keyword evidence="13" id="KW-1185">Reference proteome</keyword>
<evidence type="ECO:0000256" key="7">
    <source>
        <dbReference type="ARBA" id="ARBA00023136"/>
    </source>
</evidence>
<dbReference type="GO" id="GO:0034204">
    <property type="term" value="P:lipid translocation"/>
    <property type="evidence" value="ECO:0007669"/>
    <property type="project" value="TreeGrafter"/>
</dbReference>
<comment type="function">
    <text evidence="8 10 11">Involved in peptidoglycan biosynthesis. Transports lipid-linked peptidoglycan precursors from the inner to the outer leaflet of the cytoplasmic membrane.</text>
</comment>
<dbReference type="InterPro" id="IPR051050">
    <property type="entry name" value="Lipid_II_flippase_MurJ/MviN"/>
</dbReference>
<evidence type="ECO:0000256" key="11">
    <source>
        <dbReference type="PIRNR" id="PIRNR002869"/>
    </source>
</evidence>
<dbReference type="GO" id="GO:0005886">
    <property type="term" value="C:plasma membrane"/>
    <property type="evidence" value="ECO:0007669"/>
    <property type="project" value="UniProtKB-SubCell"/>
</dbReference>
<dbReference type="AlphaFoldDB" id="A0A9Q3W8M8"/>
<evidence type="ECO:0000256" key="2">
    <source>
        <dbReference type="ARBA" id="ARBA00022475"/>
    </source>
</evidence>
<feature type="transmembrane region" description="Helical" evidence="10">
    <location>
        <begin position="294"/>
        <end position="312"/>
    </location>
</feature>
<feature type="transmembrane region" description="Helical" evidence="10">
    <location>
        <begin position="406"/>
        <end position="424"/>
    </location>
</feature>
<feature type="transmembrane region" description="Helical" evidence="10">
    <location>
        <begin position="152"/>
        <end position="171"/>
    </location>
</feature>
<gene>
    <name evidence="10 12" type="primary">murJ</name>
    <name evidence="12" type="ORF">LZG35_14810</name>
</gene>
<keyword evidence="4 10" id="KW-0133">Cell shape</keyword>
<feature type="transmembrane region" description="Helical" evidence="10">
    <location>
        <begin position="374"/>
        <end position="394"/>
    </location>
</feature>
<evidence type="ECO:0000256" key="5">
    <source>
        <dbReference type="ARBA" id="ARBA00022984"/>
    </source>
</evidence>
<sequence length="528" mass="56578">MEQREDQGKTGAPEPGKRGGLLASTVVVSAMTMLSRVLGLVRDVVLARLLGSSAGTDAFFVAFRIPNFLRRLFAEGAFNQAFVPVLSEYKERGSAAATKALIDRVAGTLGGTLAVVTLIGVVGAPLLIWLFAPGFGDDPHKRALAVEMLRLTFPYLFFIALTAFAGALLNTWSRFAVPAFTPVLLNLCLIGSALFLAPHFAEGRMAVALAWGVLAAGVVQLLFQLPFLARLHLLPVPRMAWRDPGVRRILALMAPALFGVSVSQINLLLDTVLASLLQTGSVTWLYYSDRLVELPLGVLAIAIGTVILPSLSAKHASASTEAFSRTLDWALRLVLLVGIPAALALAVLAEPLLSTLFRHGEFGVRDVEMAAQSLRAYSLGLAAFMLIKILAPGYFARQDTRTPVKIGIIAMIANMVFNLALVWHLQHAGLALATALSAWLNAGLLYLGLRRSGVYRPGGGWGWHWGRMLVAGLAMAAATWLLAERAGVWLVGGVSERVGWLALVVVAGLAVYGLVLLVLGLRPRHLRR</sequence>
<evidence type="ECO:0000256" key="3">
    <source>
        <dbReference type="ARBA" id="ARBA00022692"/>
    </source>
</evidence>
<feature type="transmembrane region" description="Helical" evidence="10">
    <location>
        <begin position="430"/>
        <end position="449"/>
    </location>
</feature>
<organism evidence="12 13">
    <name type="scientific">Alloalcanivorax xenomutans</name>
    <dbReference type="NCBI Taxonomy" id="1094342"/>
    <lineage>
        <taxon>Bacteria</taxon>
        <taxon>Pseudomonadati</taxon>
        <taxon>Pseudomonadota</taxon>
        <taxon>Gammaproteobacteria</taxon>
        <taxon>Oceanospirillales</taxon>
        <taxon>Alcanivoracaceae</taxon>
        <taxon>Alloalcanivorax</taxon>
    </lineage>
</organism>
<evidence type="ECO:0000313" key="13">
    <source>
        <dbReference type="Proteomes" id="UP001107961"/>
    </source>
</evidence>
<dbReference type="HAMAP" id="MF_02078">
    <property type="entry name" value="MurJ_MviN"/>
    <property type="match status" value="1"/>
</dbReference>
<comment type="pathway">
    <text evidence="10">Cell wall biogenesis; peptidoglycan biosynthesis.</text>
</comment>
<name>A0A9Q3W8M8_9GAMM</name>
<comment type="similarity">
    <text evidence="9 10 11">Belongs to the MurJ/MviN family.</text>
</comment>
<feature type="transmembrane region" description="Helical" evidence="10">
    <location>
        <begin position="249"/>
        <end position="274"/>
    </location>
</feature>
<evidence type="ECO:0000313" key="12">
    <source>
        <dbReference type="EMBL" id="MCE7509907.1"/>
    </source>
</evidence>
<accession>A0A9Q3W8M8</accession>
<evidence type="ECO:0000256" key="1">
    <source>
        <dbReference type="ARBA" id="ARBA00004651"/>
    </source>
</evidence>
<dbReference type="PANTHER" id="PTHR47019">
    <property type="entry name" value="LIPID II FLIPPASE MURJ"/>
    <property type="match status" value="1"/>
</dbReference>
<evidence type="ECO:0000256" key="9">
    <source>
        <dbReference type="ARBA" id="ARBA00061532"/>
    </source>
</evidence>
<keyword evidence="2 10" id="KW-1003">Cell membrane</keyword>
<dbReference type="EMBL" id="JAJVKT010000018">
    <property type="protein sequence ID" value="MCE7509907.1"/>
    <property type="molecule type" value="Genomic_DNA"/>
</dbReference>
<dbReference type="GO" id="GO:0009252">
    <property type="term" value="P:peptidoglycan biosynthetic process"/>
    <property type="evidence" value="ECO:0007669"/>
    <property type="project" value="UniProtKB-UniRule"/>
</dbReference>
<reference evidence="12" key="1">
    <citation type="submission" date="2022-01" db="EMBL/GenBank/DDBJ databases">
        <authorList>
            <person name="Karlyshev A.V."/>
            <person name="Jaspars M."/>
        </authorList>
    </citation>
    <scope>NUCLEOTIDE SEQUENCE</scope>
    <source>
        <strain evidence="12">AGSA3-2</strain>
    </source>
</reference>
<dbReference type="NCBIfam" id="TIGR01695">
    <property type="entry name" value="murJ_mviN"/>
    <property type="match status" value="1"/>
</dbReference>
<proteinExistence type="inferred from homology"/>
<dbReference type="Pfam" id="PF03023">
    <property type="entry name" value="MurJ"/>
    <property type="match status" value="1"/>
</dbReference>
<dbReference type="InterPro" id="IPR004268">
    <property type="entry name" value="MurJ"/>
</dbReference>
<feature type="transmembrane region" description="Helical" evidence="10">
    <location>
        <begin position="183"/>
        <end position="201"/>
    </location>
</feature>
<dbReference type="PIRSF" id="PIRSF002869">
    <property type="entry name" value="MviN"/>
    <property type="match status" value="1"/>
</dbReference>
<dbReference type="GO" id="GO:0008360">
    <property type="term" value="P:regulation of cell shape"/>
    <property type="evidence" value="ECO:0007669"/>
    <property type="project" value="UniProtKB-UniRule"/>
</dbReference>
<keyword evidence="7 10" id="KW-0472">Membrane</keyword>
<keyword evidence="6 10" id="KW-1133">Transmembrane helix</keyword>
<keyword evidence="3 10" id="KW-0812">Transmembrane</keyword>
<feature type="transmembrane region" description="Helical" evidence="10">
    <location>
        <begin position="333"/>
        <end position="354"/>
    </location>
</feature>